<reference evidence="20" key="1">
    <citation type="submission" date="2025-08" db="UniProtKB">
        <authorList>
            <consortium name="Ensembl"/>
        </authorList>
    </citation>
    <scope>IDENTIFICATION</scope>
</reference>
<dbReference type="GO" id="GO:0004930">
    <property type="term" value="F:G protein-coupled receptor activity"/>
    <property type="evidence" value="ECO:0007669"/>
    <property type="project" value="UniProtKB-KW"/>
</dbReference>
<sequence>MKLIFDKPHLQVLQEKHLPPPTALTQYSDFHLAGDYLLGGLFSLHAETMSSPHLSHSAVPTCQEYKLKIAGYSYLRAMRFAVEQINNSSTLLPGVSLGYEMVDVCYFTNSIHPILYFLANNHSVVQLHNNYTHFQPRVLAVIGPDSSPAAVIVAHVLSLFLIPQISYRATTNELDNRERFPSAFRAISSMEQQIVAMLFLLKEFQWNWINVLYSDDDYGRQNLKLLRARATGICVALQDVIPVPRSSQLLSLALQGKIQATVSKVIHSTAKVVIVLSLELTLPFFFQEAVRQNVTDLVWIAAEAWAIEPSLYNITDLWRVGTILGVATKEFSIPGFDDFRVSLAEGANGQARDPTMCNQACDQCLGAARDADLTMRAQGERIDFNVYSSVYIVAHALHRLLGCNAIGCHKRVVYPWQLVPEVKRVDFSLLDKRITLRGKGDTPNSFEIIQWKWDQPNNPFQKIASYSTKDQKLLFLTQNISWHTPDNTVPISVCSQKCQPGQRRKPISVSSCCFECIDCEAGTFLNNNDLYSCQPCPDDQWSRAGSQECYPRLVKYLEWQAGTTVVLLLFSVLGLVATLVTSVTFAIHSHTPVVKSAGGRMCFLMLASLIIGFVNIPMYIGIPTEFKCMCRQTVFSLCFTVCISCFTVRSFQIISIFKMAAWLPKAYSYWMKYNGQYIFITVIIALKVTITVTNVIIHPPAPVLLALEDDPAIVALQCNKSYKLALVMNSSLDMFLSILCFYCSYMGKELPKNYNEAKYITLCMTCYFVSWISMFLVMSMYRGVLVTICDAMGVVINLLGISIGYFGPKCYLIFFHPERNTAAYFQTAIQSYTMRQD</sequence>
<feature type="transmembrane region" description="Helical" evidence="18">
    <location>
        <begin position="677"/>
        <end position="697"/>
    </location>
</feature>
<dbReference type="FunFam" id="2.10.50.30:FF:000004">
    <property type="entry name" value="Taste receptor type 1 member 3-like protein"/>
    <property type="match status" value="1"/>
</dbReference>
<evidence type="ECO:0000256" key="17">
    <source>
        <dbReference type="ARBA" id="ARBA00042616"/>
    </source>
</evidence>
<dbReference type="Proteomes" id="UP000694403">
    <property type="component" value="Unplaced"/>
</dbReference>
<keyword evidence="5 18" id="KW-0812">Transmembrane</keyword>
<dbReference type="GO" id="GO:0033041">
    <property type="term" value="F:sweet taste receptor activity"/>
    <property type="evidence" value="ECO:0007669"/>
    <property type="project" value="TreeGrafter"/>
</dbReference>
<keyword evidence="21" id="KW-1185">Reference proteome</keyword>
<keyword evidence="7 18" id="KW-1133">Transmembrane helix</keyword>
<dbReference type="PROSITE" id="PS50259">
    <property type="entry name" value="G_PROTEIN_RECEP_F3_4"/>
    <property type="match status" value="1"/>
</dbReference>
<evidence type="ECO:0000256" key="16">
    <source>
        <dbReference type="ARBA" id="ARBA00040704"/>
    </source>
</evidence>
<keyword evidence="10" id="KW-0675">Receptor</keyword>
<dbReference type="Pfam" id="PF01094">
    <property type="entry name" value="ANF_receptor"/>
    <property type="match status" value="1"/>
</dbReference>
<dbReference type="GO" id="GO:1903767">
    <property type="term" value="C:sweet taste receptor complex"/>
    <property type="evidence" value="ECO:0007669"/>
    <property type="project" value="TreeGrafter"/>
</dbReference>
<evidence type="ECO:0000256" key="13">
    <source>
        <dbReference type="ARBA" id="ARBA00037659"/>
    </source>
</evidence>
<keyword evidence="6" id="KW-0732">Signal</keyword>
<dbReference type="SUPFAM" id="SSF53822">
    <property type="entry name" value="Periplasmic binding protein-like I"/>
    <property type="match status" value="1"/>
</dbReference>
<feature type="transmembrane region" description="Helical" evidence="18">
    <location>
        <begin position="759"/>
        <end position="778"/>
    </location>
</feature>
<dbReference type="PROSITE" id="PS00980">
    <property type="entry name" value="G_PROTEIN_RECEP_F3_2"/>
    <property type="match status" value="1"/>
</dbReference>
<feature type="domain" description="G-protein coupled receptors family 3 profile" evidence="19">
    <location>
        <begin position="563"/>
        <end position="829"/>
    </location>
</feature>
<comment type="subcellular location">
    <subcellularLocation>
        <location evidence="1">Cell membrane</location>
        <topology evidence="1">Multi-pass membrane protein</topology>
    </subcellularLocation>
</comment>
<evidence type="ECO:0000256" key="10">
    <source>
        <dbReference type="ARBA" id="ARBA00023170"/>
    </source>
</evidence>
<dbReference type="FunFam" id="3.40.50.2300:FF:000016">
    <property type="entry name" value="Taste 1 receptor member 2"/>
    <property type="match status" value="1"/>
</dbReference>
<evidence type="ECO:0000256" key="5">
    <source>
        <dbReference type="ARBA" id="ARBA00022692"/>
    </source>
</evidence>
<dbReference type="InterPro" id="IPR001828">
    <property type="entry name" value="ANF_lig-bd_rcpt"/>
</dbReference>
<evidence type="ECO:0000256" key="8">
    <source>
        <dbReference type="ARBA" id="ARBA00023040"/>
    </source>
</evidence>
<evidence type="ECO:0000256" key="7">
    <source>
        <dbReference type="ARBA" id="ARBA00022989"/>
    </source>
</evidence>
<accession>A0A8C3S4H4</accession>
<name>A0A8C3S4H4_CHESE</name>
<proteinExistence type="inferred from homology"/>
<protein>
    <recommendedName>
        <fullName evidence="16">Taste receptor type 1 member 2</fullName>
    </recommendedName>
    <alternativeName>
        <fullName evidence="17">Sweet taste receptor T1R2</fullName>
    </alternativeName>
</protein>
<dbReference type="InterPro" id="IPR017979">
    <property type="entry name" value="GPCR_3_CS"/>
</dbReference>
<evidence type="ECO:0000256" key="4">
    <source>
        <dbReference type="ARBA" id="ARBA00022606"/>
    </source>
</evidence>
<dbReference type="AlphaFoldDB" id="A0A8C3S4H4"/>
<evidence type="ECO:0000256" key="9">
    <source>
        <dbReference type="ARBA" id="ARBA00023136"/>
    </source>
</evidence>
<evidence type="ECO:0000256" key="14">
    <source>
        <dbReference type="ARBA" id="ARBA00038492"/>
    </source>
</evidence>
<comment type="function">
    <text evidence="13">Putative taste receptor. TAS1R2/TAS1R3 recognizes diverse natural and synthetic sweeteners.</text>
</comment>
<dbReference type="PANTHER" id="PTHR24061:SF517">
    <property type="entry name" value="TASTE RECEPTOR TYPE 1 MEMBER 2"/>
    <property type="match status" value="1"/>
</dbReference>
<dbReference type="Ensembl" id="ENSCSRT00000009882.1">
    <property type="protein sequence ID" value="ENSCSRP00000009545.1"/>
    <property type="gene ID" value="ENSCSRG00000006724.1"/>
</dbReference>
<dbReference type="GO" id="GO:0005886">
    <property type="term" value="C:plasma membrane"/>
    <property type="evidence" value="ECO:0007669"/>
    <property type="project" value="UniProtKB-SubCell"/>
</dbReference>
<dbReference type="InterPro" id="IPR017978">
    <property type="entry name" value="GPCR_3_C"/>
</dbReference>
<evidence type="ECO:0000256" key="6">
    <source>
        <dbReference type="ARBA" id="ARBA00022729"/>
    </source>
</evidence>
<dbReference type="Gene3D" id="3.40.50.2300">
    <property type="match status" value="2"/>
</dbReference>
<feature type="transmembrane region" description="Helical" evidence="18">
    <location>
        <begin position="724"/>
        <end position="747"/>
    </location>
</feature>
<keyword evidence="8" id="KW-0297">G-protein coupled receptor</keyword>
<feature type="transmembrane region" description="Helical" evidence="18">
    <location>
        <begin position="784"/>
        <end position="806"/>
    </location>
</feature>
<dbReference type="InterPro" id="IPR011500">
    <property type="entry name" value="GPCR_3_9-Cys_dom"/>
</dbReference>
<evidence type="ECO:0000256" key="18">
    <source>
        <dbReference type="SAM" id="Phobius"/>
    </source>
</evidence>
<comment type="subunit">
    <text evidence="15">Forms heterodimers with TAS1R3.</text>
</comment>
<reference evidence="20" key="2">
    <citation type="submission" date="2025-09" db="UniProtKB">
        <authorList>
            <consortium name="Ensembl"/>
        </authorList>
    </citation>
    <scope>IDENTIFICATION</scope>
</reference>
<feature type="transmembrane region" description="Helical" evidence="18">
    <location>
        <begin position="565"/>
        <end position="589"/>
    </location>
</feature>
<evidence type="ECO:0000313" key="21">
    <source>
        <dbReference type="Proteomes" id="UP000694403"/>
    </source>
</evidence>
<organism evidence="20 21">
    <name type="scientific">Chelydra serpentina</name>
    <name type="common">Snapping turtle</name>
    <name type="synonym">Testudo serpentina</name>
    <dbReference type="NCBI Taxonomy" id="8475"/>
    <lineage>
        <taxon>Eukaryota</taxon>
        <taxon>Metazoa</taxon>
        <taxon>Chordata</taxon>
        <taxon>Craniata</taxon>
        <taxon>Vertebrata</taxon>
        <taxon>Euteleostomi</taxon>
        <taxon>Archelosauria</taxon>
        <taxon>Testudinata</taxon>
        <taxon>Testudines</taxon>
        <taxon>Cryptodira</taxon>
        <taxon>Durocryptodira</taxon>
        <taxon>Americhelydia</taxon>
        <taxon>Chelydroidea</taxon>
        <taxon>Chelydridae</taxon>
        <taxon>Chelydra</taxon>
    </lineage>
</organism>
<dbReference type="InterPro" id="IPR000337">
    <property type="entry name" value="GPCR_3"/>
</dbReference>
<evidence type="ECO:0000256" key="12">
    <source>
        <dbReference type="ARBA" id="ARBA00023224"/>
    </source>
</evidence>
<dbReference type="InterPro" id="IPR000068">
    <property type="entry name" value="GPCR_3_Ca_sens_rcpt-rel"/>
</dbReference>
<evidence type="ECO:0000256" key="15">
    <source>
        <dbReference type="ARBA" id="ARBA00038699"/>
    </source>
</evidence>
<evidence type="ECO:0000256" key="1">
    <source>
        <dbReference type="ARBA" id="ARBA00004651"/>
    </source>
</evidence>
<evidence type="ECO:0000256" key="11">
    <source>
        <dbReference type="ARBA" id="ARBA00023180"/>
    </source>
</evidence>
<dbReference type="Pfam" id="PF07562">
    <property type="entry name" value="NCD3G"/>
    <property type="match status" value="1"/>
</dbReference>
<feature type="transmembrane region" description="Helical" evidence="18">
    <location>
        <begin position="601"/>
        <end position="622"/>
    </location>
</feature>
<dbReference type="Pfam" id="PF00003">
    <property type="entry name" value="7tm_3"/>
    <property type="match status" value="1"/>
</dbReference>
<keyword evidence="3" id="KW-0919">Taste</keyword>
<dbReference type="PANTHER" id="PTHR24061">
    <property type="entry name" value="CALCIUM-SENSING RECEPTOR-RELATED"/>
    <property type="match status" value="1"/>
</dbReference>
<evidence type="ECO:0000259" key="19">
    <source>
        <dbReference type="PROSITE" id="PS50259"/>
    </source>
</evidence>
<keyword evidence="9 18" id="KW-0472">Membrane</keyword>
<keyword evidence="2" id="KW-1003">Cell membrane</keyword>
<keyword evidence="12" id="KW-0807">Transducer</keyword>
<evidence type="ECO:0000256" key="2">
    <source>
        <dbReference type="ARBA" id="ARBA00022475"/>
    </source>
</evidence>
<dbReference type="PRINTS" id="PR00248">
    <property type="entry name" value="GPCRMGR"/>
</dbReference>
<dbReference type="Gene3D" id="2.10.50.30">
    <property type="entry name" value="GPCR, family 3, nine cysteines domain"/>
    <property type="match status" value="1"/>
</dbReference>
<evidence type="ECO:0000256" key="3">
    <source>
        <dbReference type="ARBA" id="ARBA00022480"/>
    </source>
</evidence>
<comment type="similarity">
    <text evidence="14">Belongs to the G-protein coupled receptor 3 family. TAS1R subfamily.</text>
</comment>
<keyword evidence="11" id="KW-0325">Glycoprotein</keyword>
<keyword evidence="4" id="KW-0716">Sensory transduction</keyword>
<dbReference type="InterPro" id="IPR038550">
    <property type="entry name" value="GPCR_3_9-Cys_sf"/>
</dbReference>
<dbReference type="InterPro" id="IPR028082">
    <property type="entry name" value="Peripla_BP_I"/>
</dbReference>
<evidence type="ECO:0000313" key="20">
    <source>
        <dbReference type="Ensembl" id="ENSCSRP00000009545.1"/>
    </source>
</evidence>
<feature type="transmembrane region" description="Helical" evidence="18">
    <location>
        <begin position="634"/>
        <end position="657"/>
    </location>
</feature>